<proteinExistence type="predicted"/>
<evidence type="ECO:0000313" key="1">
    <source>
        <dbReference type="EMBL" id="CAB0594273.1"/>
    </source>
</evidence>
<dbReference type="EMBL" id="CADDAV010000010">
    <property type="protein sequence ID" value="CAB0594273.1"/>
    <property type="molecule type" value="Genomic_DNA"/>
</dbReference>
<reference evidence="1 2" key="1">
    <citation type="submission" date="2020-02" db="EMBL/GenBank/DDBJ databases">
        <authorList>
            <person name="Brisse S."/>
        </authorList>
    </citation>
    <scope>NUCLEOTIDE SEQUENCE [LARGE SCALE GENOMIC DNA]</scope>
    <source>
        <strain evidence="1">CIP107547</strain>
    </source>
</reference>
<dbReference type="RefSeq" id="WP_133061029.1">
    <property type="nucleotide sequence ID" value="NZ_CP040521.1"/>
</dbReference>
<dbReference type="Gene3D" id="3.40.50.300">
    <property type="entry name" value="P-loop containing nucleotide triphosphate hydrolases"/>
    <property type="match status" value="1"/>
</dbReference>
<gene>
    <name evidence="1" type="ORF">CIP107547_00911</name>
</gene>
<evidence type="ECO:0000313" key="2">
    <source>
        <dbReference type="Proteomes" id="UP000480222"/>
    </source>
</evidence>
<dbReference type="AlphaFoldDB" id="A0A6J4WHD8"/>
<accession>A0A6J4WHD8</accession>
<comment type="caution">
    <text evidence="1">The sequence shown here is derived from an EMBL/GenBank/DDBJ whole genome shotgun (WGS) entry which is preliminary data.</text>
</comment>
<sequence>MIDLRRAKQTGLQTCDYNAEFREIIEREFPNLEGRQSPETRIFWEGGDTTHAEKAIKLASRFGIKLMPWQADEVRLALSVGSDGKWAHSDIILLCPRQNGKSLILEVIILYRLFVMSHQIVFSAHQWRTAKSIRNRLFKRIKSKPWAMRRLVRNTASAGEAEMETSEGGKIQFTTRSNDMGRGFDRIDLLMADEAYNLDSGEMDAVAPTQLAADDPQTFFTSSAVNEAKHPKGEVLSRMRERALSGEDETVLFSEYRAPDGLELDDPESWKLANPSYGVVATQKKVKSIRSKLSDDGFEVEMLGWGRWFQKTSESDDFVPIIDLEDWDKCAVDAPHGGNTCFSAEVSPDAELASMVVALGSEESVYVSLGPAREFDRGKLVDSIARNVDQYDPVAVVIDPTGPNSTLVDPLVAHGIEPESPSGGQTSQAYELFLAMFREGKIRHDGNPRWREALLVMEERSRNGRYRAIDRFSGDVGCFIAASLAVWGLLKFTPQELKATDVHSKKKYVGSAVTSRVKQASLSMSF</sequence>
<dbReference type="InterPro" id="IPR027417">
    <property type="entry name" value="P-loop_NTPase"/>
</dbReference>
<dbReference type="Proteomes" id="UP000480222">
    <property type="component" value="Unassembled WGS sequence"/>
</dbReference>
<organism evidence="1 2">
    <name type="scientific">Corynebacterium diphtheriae</name>
    <dbReference type="NCBI Taxonomy" id="1717"/>
    <lineage>
        <taxon>Bacteria</taxon>
        <taxon>Bacillati</taxon>
        <taxon>Actinomycetota</taxon>
        <taxon>Actinomycetes</taxon>
        <taxon>Mycobacteriales</taxon>
        <taxon>Corynebacteriaceae</taxon>
        <taxon>Corynebacterium</taxon>
    </lineage>
</organism>
<evidence type="ECO:0008006" key="3">
    <source>
        <dbReference type="Google" id="ProtNLM"/>
    </source>
</evidence>
<protein>
    <recommendedName>
        <fullName evidence="3">Terminase</fullName>
    </recommendedName>
</protein>
<name>A0A6J4WHD8_CORDP</name>